<feature type="short sequence motif" description="Q motif" evidence="9">
    <location>
        <begin position="833"/>
        <end position="862"/>
    </location>
</feature>
<evidence type="ECO:0000256" key="11">
    <source>
        <dbReference type="SAM" id="MobiDB-lite"/>
    </source>
</evidence>
<dbReference type="SMART" id="SM00487">
    <property type="entry name" value="DEXDc"/>
    <property type="match status" value="1"/>
</dbReference>
<feature type="compositionally biased region" description="Basic and acidic residues" evidence="11">
    <location>
        <begin position="1183"/>
        <end position="1193"/>
    </location>
</feature>
<dbReference type="GO" id="GO:0005524">
    <property type="term" value="F:ATP binding"/>
    <property type="evidence" value="ECO:0007669"/>
    <property type="project" value="UniProtKB-UniRule"/>
</dbReference>
<dbReference type="OrthoDB" id="422663at2759"/>
<name>A0A9P6ZQ14_9AGAM</name>
<keyword evidence="6 10" id="KW-0347">Helicase</keyword>
<reference evidence="16" key="1">
    <citation type="journal article" date="2020" name="New Phytol.">
        <title>Comparative genomics reveals dynamic genome evolution in host specialist ectomycorrhizal fungi.</title>
        <authorList>
            <person name="Lofgren L.A."/>
            <person name="Nguyen N.H."/>
            <person name="Vilgalys R."/>
            <person name="Ruytinx J."/>
            <person name="Liao H.L."/>
            <person name="Branco S."/>
            <person name="Kuo A."/>
            <person name="LaButti K."/>
            <person name="Lipzen A."/>
            <person name="Andreopoulos W."/>
            <person name="Pangilinan J."/>
            <person name="Riley R."/>
            <person name="Hundley H."/>
            <person name="Na H."/>
            <person name="Barry K."/>
            <person name="Grigoriev I.V."/>
            <person name="Stajich J.E."/>
            <person name="Kennedy P.G."/>
        </authorList>
    </citation>
    <scope>NUCLEOTIDE SEQUENCE</scope>
    <source>
        <strain evidence="16">DOB743</strain>
    </source>
</reference>
<feature type="domain" description="Helicase ATP-binding" evidence="13">
    <location>
        <begin position="872"/>
        <end position="1089"/>
    </location>
</feature>
<feature type="compositionally biased region" description="Basic residues" evidence="11">
    <location>
        <begin position="310"/>
        <end position="320"/>
    </location>
</feature>
<evidence type="ECO:0000256" key="6">
    <source>
        <dbReference type="ARBA" id="ARBA00022806"/>
    </source>
</evidence>
<evidence type="ECO:0000259" key="15">
    <source>
        <dbReference type="PROSITE" id="PS51195"/>
    </source>
</evidence>
<keyword evidence="2" id="KW-0690">Ribosome biogenesis</keyword>
<feature type="region of interest" description="Disordered" evidence="11">
    <location>
        <begin position="1429"/>
        <end position="1462"/>
    </location>
</feature>
<comment type="catalytic activity">
    <reaction evidence="10">
        <text>ATP + H2O = ADP + phosphate + H(+)</text>
        <dbReference type="Rhea" id="RHEA:13065"/>
        <dbReference type="ChEBI" id="CHEBI:15377"/>
        <dbReference type="ChEBI" id="CHEBI:15378"/>
        <dbReference type="ChEBI" id="CHEBI:30616"/>
        <dbReference type="ChEBI" id="CHEBI:43474"/>
        <dbReference type="ChEBI" id="CHEBI:456216"/>
        <dbReference type="EC" id="3.6.4.13"/>
    </reaction>
</comment>
<evidence type="ECO:0000256" key="7">
    <source>
        <dbReference type="ARBA" id="ARBA00022840"/>
    </source>
</evidence>
<feature type="region of interest" description="Disordered" evidence="11">
    <location>
        <begin position="732"/>
        <end position="776"/>
    </location>
</feature>
<dbReference type="Gene3D" id="3.40.50.300">
    <property type="entry name" value="P-loop containing nucleotide triphosphate hydrolases"/>
    <property type="match status" value="2"/>
</dbReference>
<dbReference type="SMART" id="SM00490">
    <property type="entry name" value="HELICc"/>
    <property type="match status" value="1"/>
</dbReference>
<dbReference type="Pfam" id="PF13959">
    <property type="entry name" value="CTE_SPB4"/>
    <property type="match status" value="1"/>
</dbReference>
<dbReference type="PROSITE" id="PS00039">
    <property type="entry name" value="DEAD_ATP_HELICASE"/>
    <property type="match status" value="1"/>
</dbReference>
<dbReference type="PANTHER" id="PTHR24031">
    <property type="entry name" value="RNA HELICASE"/>
    <property type="match status" value="1"/>
</dbReference>
<dbReference type="InterPro" id="IPR000629">
    <property type="entry name" value="RNA-helicase_DEAD-box_CS"/>
</dbReference>
<comment type="function">
    <text evidence="10">RNA helicase.</text>
</comment>
<dbReference type="InterPro" id="IPR011545">
    <property type="entry name" value="DEAD/DEAH_box_helicase_dom"/>
</dbReference>
<dbReference type="GO" id="GO:0003724">
    <property type="term" value="F:RNA helicase activity"/>
    <property type="evidence" value="ECO:0007669"/>
    <property type="project" value="UniProtKB-EC"/>
</dbReference>
<proteinExistence type="inferred from homology"/>
<keyword evidence="7 10" id="KW-0067">ATP-binding</keyword>
<dbReference type="PROSITE" id="PS51194">
    <property type="entry name" value="HELICASE_CTER"/>
    <property type="match status" value="1"/>
</dbReference>
<organism evidence="16 17">
    <name type="scientific">Suillus placidus</name>
    <dbReference type="NCBI Taxonomy" id="48579"/>
    <lineage>
        <taxon>Eukaryota</taxon>
        <taxon>Fungi</taxon>
        <taxon>Dikarya</taxon>
        <taxon>Basidiomycota</taxon>
        <taxon>Agaricomycotina</taxon>
        <taxon>Agaricomycetes</taxon>
        <taxon>Agaricomycetidae</taxon>
        <taxon>Boletales</taxon>
        <taxon>Suillineae</taxon>
        <taxon>Suillaceae</taxon>
        <taxon>Suillus</taxon>
    </lineage>
</organism>
<evidence type="ECO:0000256" key="9">
    <source>
        <dbReference type="PROSITE-ProRule" id="PRU00552"/>
    </source>
</evidence>
<dbReference type="EC" id="3.6.4.13" evidence="10"/>
<dbReference type="EMBL" id="JABBWD010000040">
    <property type="protein sequence ID" value="KAG1774654.1"/>
    <property type="molecule type" value="Genomic_DNA"/>
</dbReference>
<feature type="compositionally biased region" description="Basic and acidic residues" evidence="11">
    <location>
        <begin position="756"/>
        <end position="774"/>
    </location>
</feature>
<keyword evidence="5 10" id="KW-0378">Hydrolase</keyword>
<comment type="similarity">
    <text evidence="10">Belongs to the DEAD box helicase family.</text>
</comment>
<dbReference type="SUPFAM" id="SSF52540">
    <property type="entry name" value="P-loop containing nucleoside triphosphate hydrolases"/>
    <property type="match status" value="2"/>
</dbReference>
<gene>
    <name evidence="16" type="ORF">EV702DRAFT_1200236</name>
</gene>
<evidence type="ECO:0000313" key="17">
    <source>
        <dbReference type="Proteomes" id="UP000714275"/>
    </source>
</evidence>
<feature type="compositionally biased region" description="Polar residues" evidence="11">
    <location>
        <begin position="259"/>
        <end position="269"/>
    </location>
</feature>
<evidence type="ECO:0000259" key="13">
    <source>
        <dbReference type="PROSITE" id="PS51192"/>
    </source>
</evidence>
<keyword evidence="3" id="KW-0698">rRNA processing</keyword>
<evidence type="ECO:0000259" key="12">
    <source>
        <dbReference type="PROSITE" id="PS50011"/>
    </source>
</evidence>
<feature type="domain" description="Protein kinase" evidence="12">
    <location>
        <begin position="394"/>
        <end position="844"/>
    </location>
</feature>
<feature type="domain" description="Helicase C-terminal" evidence="14">
    <location>
        <begin position="1142"/>
        <end position="1347"/>
    </location>
</feature>
<feature type="region of interest" description="Disordered" evidence="11">
    <location>
        <begin position="257"/>
        <end position="320"/>
    </location>
</feature>
<comment type="caution">
    <text evidence="16">The sequence shown here is derived from an EMBL/GenBank/DDBJ whole genome shotgun (WGS) entry which is preliminary data.</text>
</comment>
<dbReference type="GO" id="GO:0016787">
    <property type="term" value="F:hydrolase activity"/>
    <property type="evidence" value="ECO:0007669"/>
    <property type="project" value="UniProtKB-KW"/>
</dbReference>
<evidence type="ECO:0000256" key="1">
    <source>
        <dbReference type="ARBA" id="ARBA00004604"/>
    </source>
</evidence>
<dbReference type="InterPro" id="IPR014014">
    <property type="entry name" value="RNA_helicase_DEAD_Q_motif"/>
</dbReference>
<feature type="compositionally biased region" description="Basic and acidic residues" evidence="11">
    <location>
        <begin position="289"/>
        <end position="301"/>
    </location>
</feature>
<feature type="region of interest" description="Disordered" evidence="11">
    <location>
        <begin position="1097"/>
        <end position="1116"/>
    </location>
</feature>
<dbReference type="SUPFAM" id="SSF56112">
    <property type="entry name" value="Protein kinase-like (PK-like)"/>
    <property type="match status" value="1"/>
</dbReference>
<dbReference type="InterPro" id="IPR027417">
    <property type="entry name" value="P-loop_NTPase"/>
</dbReference>
<dbReference type="InterPro" id="IPR025313">
    <property type="entry name" value="SPB4-like_CTE"/>
</dbReference>
<dbReference type="InterPro" id="IPR000719">
    <property type="entry name" value="Prot_kinase_dom"/>
</dbReference>
<keyword evidence="17" id="KW-1185">Reference proteome</keyword>
<feature type="compositionally biased region" description="Basic and acidic residues" evidence="11">
    <location>
        <begin position="739"/>
        <end position="748"/>
    </location>
</feature>
<dbReference type="SMART" id="SM01178">
    <property type="entry name" value="DUF4217"/>
    <property type="match status" value="1"/>
</dbReference>
<dbReference type="CDD" id="cd18787">
    <property type="entry name" value="SF2_C_DEAD"/>
    <property type="match status" value="1"/>
</dbReference>
<evidence type="ECO:0000256" key="10">
    <source>
        <dbReference type="RuleBase" id="RU365068"/>
    </source>
</evidence>
<evidence type="ECO:0000256" key="2">
    <source>
        <dbReference type="ARBA" id="ARBA00022517"/>
    </source>
</evidence>
<evidence type="ECO:0000313" key="16">
    <source>
        <dbReference type="EMBL" id="KAG1774654.1"/>
    </source>
</evidence>
<comment type="domain">
    <text evidence="10">The Q motif is unique to and characteristic of the DEAD box family of RNA helicases and controls ATP binding and hydrolysis.</text>
</comment>
<evidence type="ECO:0000256" key="8">
    <source>
        <dbReference type="ARBA" id="ARBA00022884"/>
    </source>
</evidence>
<dbReference type="GO" id="GO:0003723">
    <property type="term" value="F:RNA binding"/>
    <property type="evidence" value="ECO:0007669"/>
    <property type="project" value="UniProtKB-UniRule"/>
</dbReference>
<sequence>MANAHIAGATAPKTPPHGVDSGPKLKSTPLAVSIVGVKVSNVRQWIGRDVGDYRECPVDKMLQELLYRCVDRSKPFPEKPTLLADCLKAVLPICNKSKDAQAIKQHLGDLLNGTVEDQMYKPFIQASNLALDGLSKLSAPGLVCSEAHDDDKILFHLNDPKNITQKHQGEKSTRKPDVVIVSYTSAKKVRKQSCRTYKDEEASEKPTKQFQWTDVRSTVEFKHKKTWSGVATPPATYTAKAYDVPEAMKYMKYRRETNGAATSSRQTSDARARSKQSRGLNNKKRRSSQAHDSHSSKKLKVDDDDEKERPKPRKEPRRIHPVLQNGLYAAELFAAHIVRQSAFTYVVNNDMIYLWYFDRQDAIQCSGINYVQDLPRFMVLLLAMQRMPYAEWGYNRVFEPELGSSGEVRILDEDIGEVDLTFDLKSDKRTTHFGLRGRATTIFPVKSEKLSALLPTLPHHNPHNPTNELVAKLYWPEEERESEPAILQKVYEIAKKDEEGKVKHHVPEVVWFHKFEATSTAKIRKTLGLKDAERGRRVLYIIVFRKLDPITDLSEDEFLSAWWQIILCHYALWERQVHHRDVSPSNLMVYKTSDGRYIGVLNDFDLSSTRDSPSGQERTGTVPFMALDLLTKEGIEGKVKHLYQHDAESFIWVLTWICLRYREGQLLRQGRPLDEWLKADAIQCRKEKNDFLIGRLSPRHHTNVTGELRDLASVLEMDDGLVLNIAEDASTAPKKLASKKSDRWTDRLKAKRVQKRRTDQPDRHPGSDDDDRSRPAKRIKVASAADRPTLPAKPPTQIISSLFSYNPKVEAPIPSAVQKAPSKPSNAPLTGSATIADLGLHPLLVAHLQSKMSVTKPTSIQRASLPIFTNPSSEDINARDVFIQSQTGSGKTMSFLLPIIQDLLPLSTHSYIDRSIGTLAIIIAPTRELAKQISDVLEALLTLKLRPDGEQEDAEGSTRYTRWLVSGLLSGGATRAHEKARLRKGVPILVSTPGRLLDHLQNTSSFNVGRVLDEADRLMELGFEDTIKGIIQGLDGRRKLAFQAVQDGKTFEVGGWDWDRQRRTILCSATIREDVQKLAGTTLIRPLVIKGLDKEKADDSPLTKHDHEPATTSTEKFTPPLQLSQKHVVVPLKMRLVALVALLRSLLAQTQGQKGSKIIIFLSCTDSVDFHWRLLGDSSMNGEKAERAESDSDKSDDEDDNANESAEEKKVQEIAAQSSLLPGASIFRLHGSLPTPIRLASLRGFSAIPSSKSKKTAPASSILLCTSVASRGLDLPLVRAVIRYDLPTEGGATEYVHRVGRTARAGKGGEAWSIIAPSEFQWVNWVEGQMRGNMTGETSDGDKANIILEGASIENVLAKGFGGKGSEYEARATEVQLSFERWVLRRKESIHFSHEGVCDHPSNEKHIFHVRHLHIGHLAKAFALREAPKTITDGKHKATSASKGRGSRPAKPAKQHDVGDAEQRMQNIVRAQGRLSKKGGKMISSGTDEFQIASGPALDSLVHNYRL</sequence>
<dbReference type="InterPro" id="IPR040976">
    <property type="entry name" value="Pkinase_fungal"/>
</dbReference>
<dbReference type="Proteomes" id="UP000714275">
    <property type="component" value="Unassembled WGS sequence"/>
</dbReference>
<comment type="subcellular location">
    <subcellularLocation>
        <location evidence="1">Nucleus</location>
        <location evidence="1">Nucleolus</location>
    </subcellularLocation>
</comment>
<evidence type="ECO:0000256" key="5">
    <source>
        <dbReference type="ARBA" id="ARBA00022801"/>
    </source>
</evidence>
<feature type="region of interest" description="Disordered" evidence="11">
    <location>
        <begin position="1"/>
        <end position="24"/>
    </location>
</feature>
<dbReference type="PROSITE" id="PS51195">
    <property type="entry name" value="Q_MOTIF"/>
    <property type="match status" value="1"/>
</dbReference>
<dbReference type="Pfam" id="PF00271">
    <property type="entry name" value="Helicase_C"/>
    <property type="match status" value="1"/>
</dbReference>
<dbReference type="InterPro" id="IPR011009">
    <property type="entry name" value="Kinase-like_dom_sf"/>
</dbReference>
<evidence type="ECO:0000259" key="14">
    <source>
        <dbReference type="PROSITE" id="PS51194"/>
    </source>
</evidence>
<evidence type="ECO:0000256" key="4">
    <source>
        <dbReference type="ARBA" id="ARBA00022741"/>
    </source>
</evidence>
<accession>A0A9P6ZQ14</accession>
<dbReference type="PROSITE" id="PS50011">
    <property type="entry name" value="PROTEIN_KINASE_DOM"/>
    <property type="match status" value="1"/>
</dbReference>
<feature type="region of interest" description="Disordered" evidence="11">
    <location>
        <begin position="1181"/>
        <end position="1209"/>
    </location>
</feature>
<evidence type="ECO:0000256" key="3">
    <source>
        <dbReference type="ARBA" id="ARBA00022552"/>
    </source>
</evidence>
<dbReference type="InterPro" id="IPR001650">
    <property type="entry name" value="Helicase_C-like"/>
</dbReference>
<dbReference type="GO" id="GO:0005730">
    <property type="term" value="C:nucleolus"/>
    <property type="evidence" value="ECO:0007669"/>
    <property type="project" value="UniProtKB-SubCell"/>
</dbReference>
<dbReference type="Gene3D" id="1.10.510.10">
    <property type="entry name" value="Transferase(Phosphotransferase) domain 1"/>
    <property type="match status" value="1"/>
</dbReference>
<feature type="compositionally biased region" description="Basic and acidic residues" evidence="11">
    <location>
        <begin position="1097"/>
        <end position="1109"/>
    </location>
</feature>
<dbReference type="GO" id="GO:0004672">
    <property type="term" value="F:protein kinase activity"/>
    <property type="evidence" value="ECO:0007669"/>
    <property type="project" value="InterPro"/>
</dbReference>
<feature type="domain" description="DEAD-box RNA helicase Q" evidence="15">
    <location>
        <begin position="833"/>
        <end position="862"/>
    </location>
</feature>
<keyword evidence="4 10" id="KW-0547">Nucleotide-binding</keyword>
<dbReference type="GO" id="GO:0006364">
    <property type="term" value="P:rRNA processing"/>
    <property type="evidence" value="ECO:0007669"/>
    <property type="project" value="UniProtKB-KW"/>
</dbReference>
<protein>
    <recommendedName>
        <fullName evidence="10">ATP-dependent RNA helicase</fullName>
        <ecNumber evidence="10">3.6.4.13</ecNumber>
    </recommendedName>
</protein>
<dbReference type="Pfam" id="PF00270">
    <property type="entry name" value="DEAD"/>
    <property type="match status" value="1"/>
</dbReference>
<dbReference type="Pfam" id="PF17667">
    <property type="entry name" value="Pkinase_fungal"/>
    <property type="match status" value="1"/>
</dbReference>
<dbReference type="PROSITE" id="PS51192">
    <property type="entry name" value="HELICASE_ATP_BIND_1"/>
    <property type="match status" value="1"/>
</dbReference>
<keyword evidence="8 10" id="KW-0694">RNA-binding</keyword>
<dbReference type="InterPro" id="IPR014001">
    <property type="entry name" value="Helicase_ATP-bd"/>
</dbReference>
<feature type="compositionally biased region" description="Basic residues" evidence="11">
    <location>
        <begin position="273"/>
        <end position="288"/>
    </location>
</feature>